<proteinExistence type="predicted"/>
<protein>
    <submittedName>
        <fullName evidence="1">Uncharacterized protein</fullName>
    </submittedName>
</protein>
<dbReference type="RefSeq" id="WP_207687173.1">
    <property type="nucleotide sequence ID" value="NZ_CP061799.1"/>
</dbReference>
<dbReference type="AlphaFoldDB" id="A0A975GH72"/>
<evidence type="ECO:0000313" key="1">
    <source>
        <dbReference type="EMBL" id="QTA81105.1"/>
    </source>
</evidence>
<keyword evidence="2" id="KW-1185">Reference proteome</keyword>
<gene>
    <name evidence="1" type="ORF">dnl_34310</name>
</gene>
<name>A0A975GH72_9BACT</name>
<organism evidence="1 2">
    <name type="scientific">Desulfonema limicola</name>
    <dbReference type="NCBI Taxonomy" id="45656"/>
    <lineage>
        <taxon>Bacteria</taxon>
        <taxon>Pseudomonadati</taxon>
        <taxon>Thermodesulfobacteriota</taxon>
        <taxon>Desulfobacteria</taxon>
        <taxon>Desulfobacterales</taxon>
        <taxon>Desulfococcaceae</taxon>
        <taxon>Desulfonema</taxon>
    </lineage>
</organism>
<dbReference type="KEGG" id="dli:dnl_34310"/>
<reference evidence="1" key="1">
    <citation type="journal article" date="2021" name="Microb. Physiol.">
        <title>Proteogenomic Insights into the Physiology of Marine, Sulfate-Reducing, Filamentous Desulfonema limicola and Desulfonema magnum.</title>
        <authorList>
            <person name="Schnaars V."/>
            <person name="Wohlbrand L."/>
            <person name="Scheve S."/>
            <person name="Hinrichs C."/>
            <person name="Reinhardt R."/>
            <person name="Rabus R."/>
        </authorList>
    </citation>
    <scope>NUCLEOTIDE SEQUENCE</scope>
    <source>
        <strain evidence="1">5ac10</strain>
    </source>
</reference>
<evidence type="ECO:0000313" key="2">
    <source>
        <dbReference type="Proteomes" id="UP000663720"/>
    </source>
</evidence>
<dbReference type="Proteomes" id="UP000663720">
    <property type="component" value="Chromosome"/>
</dbReference>
<dbReference type="EMBL" id="CP061799">
    <property type="protein sequence ID" value="QTA81105.1"/>
    <property type="molecule type" value="Genomic_DNA"/>
</dbReference>
<sequence>MSSDKDKTLSGLPESDLPKKHYDIYAVLEAPQELYFGDEKEVNVNVIEKVRVMIDGREYEKCYISPTKRRGVERRCLLWSDAGGKLLMDKIECGIPNTCCKNTCPVCCVFGGLEAGKKTFIGRMTHSGGVSVSSQIALEKQRAMHPALMYKNSDTDKEKHNPMPYRKEYAQPGLLYPVSNHCLSITEQEFSTAAYAFLMSLNRLGAGNPKGVSFARAKWGNEDLPLLVVDEYRVPMGDRPIISPSIVDNKSAVAAFIKLADTINTDKTEIFKRSTGNAALKRLQDAAAVFEKTYLQS</sequence>
<accession>A0A975GH72</accession>